<dbReference type="RefSeq" id="WP_168487863.1">
    <property type="nucleotide sequence ID" value="NZ_JAAZSQ010000018.1"/>
</dbReference>
<proteinExistence type="predicted"/>
<evidence type="ECO:0000259" key="1">
    <source>
        <dbReference type="Pfam" id="PF01610"/>
    </source>
</evidence>
<protein>
    <submittedName>
        <fullName evidence="3">ISL3 family transposase</fullName>
    </submittedName>
</protein>
<feature type="domain" description="Transposase IS204/IS1001/IS1096/IS1165 DDE" evidence="1">
    <location>
        <begin position="183"/>
        <end position="301"/>
    </location>
</feature>
<keyword evidence="4" id="KW-1185">Reference proteome</keyword>
<evidence type="ECO:0000259" key="2">
    <source>
        <dbReference type="Pfam" id="PF14690"/>
    </source>
</evidence>
<evidence type="ECO:0000313" key="3">
    <source>
        <dbReference type="EMBL" id="NKX55952.1"/>
    </source>
</evidence>
<dbReference type="EMBL" id="JAAZSQ010000018">
    <property type="protein sequence ID" value="NKX55952.1"/>
    <property type="molecule type" value="Genomic_DNA"/>
</dbReference>
<comment type="caution">
    <text evidence="3">The sequence shown here is derived from an EMBL/GenBank/DDBJ whole genome shotgun (WGS) entry which is preliminary data.</text>
</comment>
<dbReference type="InterPro" id="IPR029261">
    <property type="entry name" value="Transposase_Znf"/>
</dbReference>
<dbReference type="InterPro" id="IPR002560">
    <property type="entry name" value="Transposase_DDE"/>
</dbReference>
<dbReference type="PANTHER" id="PTHR33498">
    <property type="entry name" value="TRANSPOSASE FOR INSERTION SEQUENCE ELEMENT IS1557"/>
    <property type="match status" value="1"/>
</dbReference>
<dbReference type="Proteomes" id="UP000544090">
    <property type="component" value="Unassembled WGS sequence"/>
</dbReference>
<dbReference type="AlphaFoldDB" id="A0A7X6HHP8"/>
<organism evidence="3 4">
    <name type="scientific">Arthrobacter mobilis</name>
    <dbReference type="NCBI Taxonomy" id="2724944"/>
    <lineage>
        <taxon>Bacteria</taxon>
        <taxon>Bacillati</taxon>
        <taxon>Actinomycetota</taxon>
        <taxon>Actinomycetes</taxon>
        <taxon>Micrococcales</taxon>
        <taxon>Micrococcaceae</taxon>
        <taxon>Arthrobacter</taxon>
    </lineage>
</organism>
<reference evidence="3 4" key="1">
    <citation type="submission" date="2020-04" db="EMBL/GenBank/DDBJ databases">
        <title>Arthrobacter sp. nov.</title>
        <authorList>
            <person name="Liu S."/>
        </authorList>
    </citation>
    <scope>NUCLEOTIDE SEQUENCE [LARGE SCALE GENOMIC DNA]</scope>
    <source>
        <strain evidence="3 4">E918</strain>
    </source>
</reference>
<dbReference type="PANTHER" id="PTHR33498:SF1">
    <property type="entry name" value="TRANSPOSASE FOR INSERTION SEQUENCE ELEMENT IS1557"/>
    <property type="match status" value="1"/>
</dbReference>
<sequence length="304" mass="34628">MTGLTAQRPDAATIIFNLPDYHVLTADILTFGQRRIHVETTIESGCPSCGVIGKRRHSKRQQRIRDISIAGLVEVVWFKRCFFCDESECPRQTFAESTTQVPRRARSTGRLRDALVSAVILSGRAATETAAAFGVSWWLVQRSLNKAMTVLPDVNKLRPKRLGIDEHRFRSVRFFKDAETNAWKRYEPWMTTIVDLDTGQVLGVVDGRDSKGVGDWLFARPLQWRLAVEVVAIDPSAAFRKALRMWLPRTDVSVDAFHMVMLGNKMLTEVRQRLSQETKGRRGRSSDPMWGNRMLLLRAGETRR</sequence>
<dbReference type="Pfam" id="PF14690">
    <property type="entry name" value="Zn_ribbon_ISL3"/>
    <property type="match status" value="1"/>
</dbReference>
<evidence type="ECO:0000313" key="4">
    <source>
        <dbReference type="Proteomes" id="UP000544090"/>
    </source>
</evidence>
<gene>
    <name evidence="3" type="ORF">HGG74_15685</name>
</gene>
<name>A0A7X6HHP8_9MICC</name>
<accession>A0A7X6HHP8</accession>
<dbReference type="InterPro" id="IPR047951">
    <property type="entry name" value="Transpos_ISL3"/>
</dbReference>
<dbReference type="Pfam" id="PF01610">
    <property type="entry name" value="DDE_Tnp_ISL3"/>
    <property type="match status" value="1"/>
</dbReference>
<feature type="domain" description="Transposase IS204/IS1001/IS1096/IS1165 zinc-finger" evidence="2">
    <location>
        <begin position="45"/>
        <end position="86"/>
    </location>
</feature>